<feature type="signal peptide" evidence="4">
    <location>
        <begin position="1"/>
        <end position="29"/>
    </location>
</feature>
<dbReference type="Proteomes" id="UP000198589">
    <property type="component" value="Unassembled WGS sequence"/>
</dbReference>
<feature type="chain" id="PRO_5011687089" evidence="4">
    <location>
        <begin position="30"/>
        <end position="384"/>
    </location>
</feature>
<protein>
    <submittedName>
        <fullName evidence="6">Ribose transport system substrate-binding protein</fullName>
    </submittedName>
</protein>
<keyword evidence="7" id="KW-1185">Reference proteome</keyword>
<evidence type="ECO:0000256" key="1">
    <source>
        <dbReference type="ARBA" id="ARBA00004196"/>
    </source>
</evidence>
<dbReference type="RefSeq" id="WP_092196864.1">
    <property type="nucleotide sequence ID" value="NZ_FOND01000006.1"/>
</dbReference>
<evidence type="ECO:0000256" key="2">
    <source>
        <dbReference type="ARBA" id="ARBA00007639"/>
    </source>
</evidence>
<dbReference type="PROSITE" id="PS51257">
    <property type="entry name" value="PROKAR_LIPOPROTEIN"/>
    <property type="match status" value="1"/>
</dbReference>
<dbReference type="InterPro" id="IPR025997">
    <property type="entry name" value="SBP_2_dom"/>
</dbReference>
<dbReference type="OrthoDB" id="3614783at2"/>
<dbReference type="PANTHER" id="PTHR46847:SF1">
    <property type="entry name" value="D-ALLOSE-BINDING PERIPLASMIC PROTEIN-RELATED"/>
    <property type="match status" value="1"/>
</dbReference>
<dbReference type="GO" id="GO:0030313">
    <property type="term" value="C:cell envelope"/>
    <property type="evidence" value="ECO:0007669"/>
    <property type="project" value="UniProtKB-SubCell"/>
</dbReference>
<proteinExistence type="inferred from homology"/>
<dbReference type="InterPro" id="IPR028082">
    <property type="entry name" value="Peripla_BP_I"/>
</dbReference>
<dbReference type="SUPFAM" id="SSF53822">
    <property type="entry name" value="Periplasmic binding protein-like I"/>
    <property type="match status" value="1"/>
</dbReference>
<sequence length="384" mass="39678">MRTRRYGSTGAAALAVALLAACSSGTTDASGGSDGGASADGPLAEVVADVDAAAQARDTFAVPSEPVDVSGWEGRTVYYVPITAQISVFQVYGEKIGEALETVGADLQICDGGSNPSQISGCIDQAVGASAAAIITDNVPYGMAANALDGARSAGIPVLIANQLPDPAHPADESLAYVEGPATEMITSVADWVVADSDGEATVVLQKVTDNPSTIAWAEAAEQRIDERCPDCTVVVNEVSASNFPLIPSSTSSALLANPDARYVLAEFEHFVQPTLGGIQQSPNAADIKIVASAATLSGLQMLADGAQLHADAGQNFAFQGWATADALFRLVAGQEIPEYDYSFRLFTQDNVADLDLSDEGQASGSWYGPTDYADEFAALWVEG</sequence>
<accession>A0A1I2DYS6</accession>
<dbReference type="Pfam" id="PF13407">
    <property type="entry name" value="Peripla_BP_4"/>
    <property type="match status" value="1"/>
</dbReference>
<evidence type="ECO:0000313" key="7">
    <source>
        <dbReference type="Proteomes" id="UP000198589"/>
    </source>
</evidence>
<evidence type="ECO:0000313" key="6">
    <source>
        <dbReference type="EMBL" id="SFE85110.1"/>
    </source>
</evidence>
<comment type="similarity">
    <text evidence="2">Belongs to the bacterial solute-binding protein 2 family.</text>
</comment>
<evidence type="ECO:0000256" key="3">
    <source>
        <dbReference type="ARBA" id="ARBA00022729"/>
    </source>
</evidence>
<dbReference type="Gene3D" id="3.40.50.2300">
    <property type="match status" value="2"/>
</dbReference>
<dbReference type="STRING" id="1798228.SAMN05216574_106161"/>
<reference evidence="6" key="1">
    <citation type="submission" date="2016-10" db="EMBL/GenBank/DDBJ databases">
        <authorList>
            <person name="de Groot N.N."/>
        </authorList>
    </citation>
    <scope>NUCLEOTIDE SEQUENCE [LARGE SCALE GENOMIC DNA]</scope>
    <source>
        <strain evidence="6">DSM 46838</strain>
    </source>
</reference>
<dbReference type="PANTHER" id="PTHR46847">
    <property type="entry name" value="D-ALLOSE-BINDING PERIPLASMIC PROTEIN-RELATED"/>
    <property type="match status" value="1"/>
</dbReference>
<organism evidence="6 7">
    <name type="scientific">Blastococcus tunisiensis</name>
    <dbReference type="NCBI Taxonomy" id="1798228"/>
    <lineage>
        <taxon>Bacteria</taxon>
        <taxon>Bacillati</taxon>
        <taxon>Actinomycetota</taxon>
        <taxon>Actinomycetes</taxon>
        <taxon>Geodermatophilales</taxon>
        <taxon>Geodermatophilaceae</taxon>
        <taxon>Blastococcus</taxon>
    </lineage>
</organism>
<dbReference type="AlphaFoldDB" id="A0A1I2DYS6"/>
<dbReference type="EMBL" id="FOND01000006">
    <property type="protein sequence ID" value="SFE85110.1"/>
    <property type="molecule type" value="Genomic_DNA"/>
</dbReference>
<gene>
    <name evidence="6" type="ORF">SAMN05216574_106161</name>
</gene>
<comment type="subcellular location">
    <subcellularLocation>
        <location evidence="1">Cell envelope</location>
    </subcellularLocation>
</comment>
<evidence type="ECO:0000256" key="4">
    <source>
        <dbReference type="SAM" id="SignalP"/>
    </source>
</evidence>
<feature type="domain" description="Periplasmic binding protein" evidence="5">
    <location>
        <begin position="78"/>
        <end position="336"/>
    </location>
</feature>
<name>A0A1I2DYS6_9ACTN</name>
<keyword evidence="3 4" id="KW-0732">Signal</keyword>
<dbReference type="GO" id="GO:0030246">
    <property type="term" value="F:carbohydrate binding"/>
    <property type="evidence" value="ECO:0007669"/>
    <property type="project" value="UniProtKB-ARBA"/>
</dbReference>
<evidence type="ECO:0000259" key="5">
    <source>
        <dbReference type="Pfam" id="PF13407"/>
    </source>
</evidence>